<feature type="non-terminal residue" evidence="1">
    <location>
        <position position="56"/>
    </location>
</feature>
<name>A0A0C3C1M5_HEBCY</name>
<gene>
    <name evidence="1" type="ORF">M413DRAFT_57040</name>
</gene>
<evidence type="ECO:0000313" key="2">
    <source>
        <dbReference type="Proteomes" id="UP000053424"/>
    </source>
</evidence>
<protein>
    <submittedName>
        <fullName evidence="1">Uncharacterized protein</fullName>
    </submittedName>
</protein>
<dbReference type="OrthoDB" id="3070764at2759"/>
<dbReference type="Proteomes" id="UP000053424">
    <property type="component" value="Unassembled WGS sequence"/>
</dbReference>
<evidence type="ECO:0000313" key="1">
    <source>
        <dbReference type="EMBL" id="KIM38099.1"/>
    </source>
</evidence>
<reference evidence="1 2" key="1">
    <citation type="submission" date="2014-04" db="EMBL/GenBank/DDBJ databases">
        <authorList>
            <consortium name="DOE Joint Genome Institute"/>
            <person name="Kuo A."/>
            <person name="Gay G."/>
            <person name="Dore J."/>
            <person name="Kohler A."/>
            <person name="Nagy L.G."/>
            <person name="Floudas D."/>
            <person name="Copeland A."/>
            <person name="Barry K.W."/>
            <person name="Cichocki N."/>
            <person name="Veneault-Fourrey C."/>
            <person name="LaButti K."/>
            <person name="Lindquist E.A."/>
            <person name="Lipzen A."/>
            <person name="Lundell T."/>
            <person name="Morin E."/>
            <person name="Murat C."/>
            <person name="Sun H."/>
            <person name="Tunlid A."/>
            <person name="Henrissat B."/>
            <person name="Grigoriev I.V."/>
            <person name="Hibbett D.S."/>
            <person name="Martin F."/>
            <person name="Nordberg H.P."/>
            <person name="Cantor M.N."/>
            <person name="Hua S.X."/>
        </authorList>
    </citation>
    <scope>NUCLEOTIDE SEQUENCE [LARGE SCALE GENOMIC DNA]</scope>
    <source>
        <strain evidence="2">h7</strain>
    </source>
</reference>
<dbReference type="AlphaFoldDB" id="A0A0C3C1M5"/>
<dbReference type="EMBL" id="KN831793">
    <property type="protein sequence ID" value="KIM38099.1"/>
    <property type="molecule type" value="Genomic_DNA"/>
</dbReference>
<dbReference type="HOGENOM" id="CLU_185466_0_0_1"/>
<proteinExistence type="predicted"/>
<accession>A0A0C3C1M5</accession>
<reference evidence="2" key="2">
    <citation type="submission" date="2015-01" db="EMBL/GenBank/DDBJ databases">
        <title>Evolutionary Origins and Diversification of the Mycorrhizal Mutualists.</title>
        <authorList>
            <consortium name="DOE Joint Genome Institute"/>
            <consortium name="Mycorrhizal Genomics Consortium"/>
            <person name="Kohler A."/>
            <person name="Kuo A."/>
            <person name="Nagy L.G."/>
            <person name="Floudas D."/>
            <person name="Copeland A."/>
            <person name="Barry K.W."/>
            <person name="Cichocki N."/>
            <person name="Veneault-Fourrey C."/>
            <person name="LaButti K."/>
            <person name="Lindquist E.A."/>
            <person name="Lipzen A."/>
            <person name="Lundell T."/>
            <person name="Morin E."/>
            <person name="Murat C."/>
            <person name="Riley R."/>
            <person name="Ohm R."/>
            <person name="Sun H."/>
            <person name="Tunlid A."/>
            <person name="Henrissat B."/>
            <person name="Grigoriev I.V."/>
            <person name="Hibbett D.S."/>
            <person name="Martin F."/>
        </authorList>
    </citation>
    <scope>NUCLEOTIDE SEQUENCE [LARGE SCALE GENOMIC DNA]</scope>
    <source>
        <strain evidence="2">h7</strain>
    </source>
</reference>
<organism evidence="1 2">
    <name type="scientific">Hebeloma cylindrosporum</name>
    <dbReference type="NCBI Taxonomy" id="76867"/>
    <lineage>
        <taxon>Eukaryota</taxon>
        <taxon>Fungi</taxon>
        <taxon>Dikarya</taxon>
        <taxon>Basidiomycota</taxon>
        <taxon>Agaricomycotina</taxon>
        <taxon>Agaricomycetes</taxon>
        <taxon>Agaricomycetidae</taxon>
        <taxon>Agaricales</taxon>
        <taxon>Agaricineae</taxon>
        <taxon>Hymenogastraceae</taxon>
        <taxon>Hebeloma</taxon>
    </lineage>
</organism>
<feature type="non-terminal residue" evidence="1">
    <location>
        <position position="1"/>
    </location>
</feature>
<keyword evidence="2" id="KW-1185">Reference proteome</keyword>
<sequence length="56" mass="6430">EVYSQLLYELGRGTPLWTPVCPRRDAPRSYKRNGVEIGDVGIITPHDGAFQYYFNI</sequence>